<evidence type="ECO:0000313" key="1">
    <source>
        <dbReference type="EMBL" id="QDX93646.1"/>
    </source>
</evidence>
<dbReference type="AlphaFoldDB" id="A0A518V9H0"/>
<sequence length="218" mass="24667">MDRDRKRSMLDSLPPYYTESTVVGNLLEQEAAELDRFSHAVDDATDQLVINTATWGLDRWEAIFDLPNKKYADLTWDIVTANRPVFNALDQYTWDGLSEASVVLVPNEDRRSAIRARLRGTGTVTKEMLKNVVESFTNGEVEVIEDNEHYAVTIKFVSNVGIPANYDDAKRAVLEIIPAHIGVEFTNEYSMWQDVGKTTWGNLASYPWTDVKGGMWNA</sequence>
<dbReference type="EMBL" id="CP033464">
    <property type="protein sequence ID" value="QDX93646.1"/>
    <property type="molecule type" value="Genomic_DNA"/>
</dbReference>
<keyword evidence="2" id="KW-1185">Reference proteome</keyword>
<proteinExistence type="predicted"/>
<dbReference type="OrthoDB" id="1629754at2"/>
<name>A0A518V9H0_BRELA</name>
<organism evidence="1 2">
    <name type="scientific">Brevibacillus laterosporus</name>
    <name type="common">Bacillus laterosporus</name>
    <dbReference type="NCBI Taxonomy" id="1465"/>
    <lineage>
        <taxon>Bacteria</taxon>
        <taxon>Bacillati</taxon>
        <taxon>Bacillota</taxon>
        <taxon>Bacilli</taxon>
        <taxon>Bacillales</taxon>
        <taxon>Paenibacillaceae</taxon>
        <taxon>Brevibacillus</taxon>
    </lineage>
</organism>
<dbReference type="Proteomes" id="UP000319432">
    <property type="component" value="Chromosome"/>
</dbReference>
<accession>A0A518V9H0</accession>
<dbReference type="Pfam" id="PF10076">
    <property type="entry name" value="Phage_Mu_Gp48"/>
    <property type="match status" value="2"/>
</dbReference>
<gene>
    <name evidence="1" type="ORF">EEL30_15875</name>
</gene>
<reference evidence="1 2" key="1">
    <citation type="submission" date="2018-11" db="EMBL/GenBank/DDBJ databases">
        <title>Phylogenetic determinants of toxin gene distribution in genomes of Brevibacillus laterosporus.</title>
        <authorList>
            <person name="Glare T.R."/>
            <person name="Durrant A."/>
            <person name="Berry C."/>
            <person name="Palma L."/>
            <person name="Ormskirk M."/>
            <person name="Cox M.O."/>
        </authorList>
    </citation>
    <scope>NUCLEOTIDE SEQUENCE [LARGE SCALE GENOMIC DNA]</scope>
    <source>
        <strain evidence="1 2">1821L</strain>
    </source>
</reference>
<dbReference type="InterPro" id="IPR018755">
    <property type="entry name" value="Phage_Mu_Gp48"/>
</dbReference>
<protein>
    <submittedName>
        <fullName evidence="1">DUF2313 domain-containing protein</fullName>
    </submittedName>
</protein>
<evidence type="ECO:0000313" key="2">
    <source>
        <dbReference type="Proteomes" id="UP000319432"/>
    </source>
</evidence>